<dbReference type="InterPro" id="IPR046336">
    <property type="entry name" value="Lon_prtase_N_sf"/>
</dbReference>
<evidence type="ECO:0000313" key="3">
    <source>
        <dbReference type="EMBL" id="CAJ1970287.1"/>
    </source>
</evidence>
<feature type="domain" description="Lon N-terminal" evidence="2">
    <location>
        <begin position="68"/>
        <end position="294"/>
    </location>
</feature>
<dbReference type="InterPro" id="IPR003111">
    <property type="entry name" value="Lon_prtase_N"/>
</dbReference>
<dbReference type="Pfam" id="PF02190">
    <property type="entry name" value="LON_substr_bdg"/>
    <property type="match status" value="1"/>
</dbReference>
<evidence type="ECO:0000256" key="1">
    <source>
        <dbReference type="SAM" id="SignalP"/>
    </source>
</evidence>
<keyword evidence="1" id="KW-0732">Signal</keyword>
<comment type="caution">
    <text evidence="3">The sequence shown here is derived from an EMBL/GenBank/DDBJ whole genome shotgun (WGS) entry which is preliminary data.</text>
</comment>
<dbReference type="SMART" id="SM00464">
    <property type="entry name" value="LON"/>
    <property type="match status" value="1"/>
</dbReference>
<dbReference type="Proteomes" id="UP001295423">
    <property type="component" value="Unassembled WGS sequence"/>
</dbReference>
<accession>A0AAD2PYE2</accession>
<dbReference type="Gene3D" id="2.30.130.40">
    <property type="entry name" value="LON domain-like"/>
    <property type="match status" value="1"/>
</dbReference>
<feature type="chain" id="PRO_5042072323" description="Lon N-terminal domain-containing protein" evidence="1">
    <location>
        <begin position="27"/>
        <end position="306"/>
    </location>
</feature>
<reference evidence="3" key="1">
    <citation type="submission" date="2023-08" db="EMBL/GenBank/DDBJ databases">
        <authorList>
            <person name="Audoor S."/>
            <person name="Bilcke G."/>
        </authorList>
    </citation>
    <scope>NUCLEOTIDE SEQUENCE</scope>
</reference>
<sequence length="306" mass="34180">MISVLSSRIKSFFWATLLMALPTATAFLSSQSHLPTASTRNFQWAAEDDDFMAALRTRVKEVEDRESRMALVVLDTMLPRQVLRIQVKNDLLKALVKECLENEKPFFGILGLARISTGQQVHLKNGVEVEIIGKPEFVEDGMKLELKAGRRFSILGEVDNTGIGWTEARVEFLDSSEQEEEEVSGEDRFGVARAISKAESLTCPNMNMPENQSLVDRWIQLAKGNERSPGQIERLLAELGEIPPPHEPSERAFWVGALINPIPAMGVAMEIRPQLLIAKTAEMRVQHALDGILKSIKHMDGSAKMF</sequence>
<dbReference type="SUPFAM" id="SSF88697">
    <property type="entry name" value="PUA domain-like"/>
    <property type="match status" value="1"/>
</dbReference>
<protein>
    <recommendedName>
        <fullName evidence="2">Lon N-terminal domain-containing protein</fullName>
    </recommendedName>
</protein>
<proteinExistence type="predicted"/>
<feature type="signal peptide" evidence="1">
    <location>
        <begin position="1"/>
        <end position="26"/>
    </location>
</feature>
<dbReference type="EMBL" id="CAKOGP040002491">
    <property type="protein sequence ID" value="CAJ1970287.1"/>
    <property type="molecule type" value="Genomic_DNA"/>
</dbReference>
<dbReference type="InterPro" id="IPR015947">
    <property type="entry name" value="PUA-like_sf"/>
</dbReference>
<organism evidence="3 4">
    <name type="scientific">Cylindrotheca closterium</name>
    <dbReference type="NCBI Taxonomy" id="2856"/>
    <lineage>
        <taxon>Eukaryota</taxon>
        <taxon>Sar</taxon>
        <taxon>Stramenopiles</taxon>
        <taxon>Ochrophyta</taxon>
        <taxon>Bacillariophyta</taxon>
        <taxon>Bacillariophyceae</taxon>
        <taxon>Bacillariophycidae</taxon>
        <taxon>Bacillariales</taxon>
        <taxon>Bacillariaceae</taxon>
        <taxon>Cylindrotheca</taxon>
    </lineage>
</organism>
<gene>
    <name evidence="3" type="ORF">CYCCA115_LOCUS24307</name>
</gene>
<name>A0AAD2PYE2_9STRA</name>
<keyword evidence="4" id="KW-1185">Reference proteome</keyword>
<evidence type="ECO:0000313" key="4">
    <source>
        <dbReference type="Proteomes" id="UP001295423"/>
    </source>
</evidence>
<dbReference type="AlphaFoldDB" id="A0AAD2PYE2"/>
<evidence type="ECO:0000259" key="2">
    <source>
        <dbReference type="SMART" id="SM00464"/>
    </source>
</evidence>